<evidence type="ECO:0000256" key="2">
    <source>
        <dbReference type="ARBA" id="ARBA00022898"/>
    </source>
</evidence>
<reference evidence="4" key="1">
    <citation type="submission" date="2021-04" db="EMBL/GenBank/DDBJ databases">
        <title>Saccharothrix algeriensis WGS.</title>
        <authorList>
            <person name="Stuskova K."/>
            <person name="Hakalova E."/>
            <person name="Tebbal A.B."/>
            <person name="Eichmeier A."/>
        </authorList>
    </citation>
    <scope>NUCLEOTIDE SEQUENCE</scope>
    <source>
        <strain evidence="4">NRRL B-24137</strain>
    </source>
</reference>
<feature type="domain" description="Tryptophan synthase beta chain-like PALP" evidence="3">
    <location>
        <begin position="2"/>
        <end position="102"/>
    </location>
</feature>
<evidence type="ECO:0000259" key="3">
    <source>
        <dbReference type="Pfam" id="PF00291"/>
    </source>
</evidence>
<dbReference type="AlphaFoldDB" id="A0A8T8I6Q6"/>
<feature type="non-terminal residue" evidence="4">
    <location>
        <position position="108"/>
    </location>
</feature>
<evidence type="ECO:0000313" key="5">
    <source>
        <dbReference type="Proteomes" id="UP000671828"/>
    </source>
</evidence>
<keyword evidence="2" id="KW-0663">Pyridoxal phosphate</keyword>
<dbReference type="InterPro" id="IPR050214">
    <property type="entry name" value="Cys_Synth/Cystath_Beta-Synth"/>
</dbReference>
<dbReference type="GO" id="GO:1901605">
    <property type="term" value="P:alpha-amino acid metabolic process"/>
    <property type="evidence" value="ECO:0007669"/>
    <property type="project" value="UniProtKB-ARBA"/>
</dbReference>
<comment type="cofactor">
    <cofactor evidence="1">
        <name>pyridoxal 5'-phosphate</name>
        <dbReference type="ChEBI" id="CHEBI:597326"/>
    </cofactor>
</comment>
<dbReference type="Proteomes" id="UP000671828">
    <property type="component" value="Chromosome"/>
</dbReference>
<organism evidence="4 5">
    <name type="scientific">Saccharothrix algeriensis</name>
    <dbReference type="NCBI Taxonomy" id="173560"/>
    <lineage>
        <taxon>Bacteria</taxon>
        <taxon>Bacillati</taxon>
        <taxon>Actinomycetota</taxon>
        <taxon>Actinomycetes</taxon>
        <taxon>Pseudonocardiales</taxon>
        <taxon>Pseudonocardiaceae</taxon>
        <taxon>Saccharothrix</taxon>
    </lineage>
</organism>
<evidence type="ECO:0000313" key="4">
    <source>
        <dbReference type="EMBL" id="QTR06449.1"/>
    </source>
</evidence>
<gene>
    <name evidence="4" type="ORF">J7S33_27915</name>
</gene>
<evidence type="ECO:0000256" key="1">
    <source>
        <dbReference type="ARBA" id="ARBA00001933"/>
    </source>
</evidence>
<dbReference type="PANTHER" id="PTHR10314">
    <property type="entry name" value="CYSTATHIONINE BETA-SYNTHASE"/>
    <property type="match status" value="1"/>
</dbReference>
<proteinExistence type="predicted"/>
<protein>
    <submittedName>
        <fullName evidence="4">Pyridoxal-phosphate dependent enzyme</fullName>
    </submittedName>
</protein>
<accession>A0A8T8I6Q6</accession>
<dbReference type="SUPFAM" id="SSF53686">
    <property type="entry name" value="Tryptophan synthase beta subunit-like PLP-dependent enzymes"/>
    <property type="match status" value="1"/>
</dbReference>
<feature type="non-terminal residue" evidence="4">
    <location>
        <position position="1"/>
    </location>
</feature>
<name>A0A8T8I6Q6_9PSEU</name>
<dbReference type="InterPro" id="IPR001926">
    <property type="entry name" value="TrpB-like_PALP"/>
</dbReference>
<dbReference type="Gene3D" id="3.40.50.1100">
    <property type="match status" value="2"/>
</dbReference>
<dbReference type="InterPro" id="IPR036052">
    <property type="entry name" value="TrpB-like_PALP_sf"/>
</dbReference>
<dbReference type="EMBL" id="CP072788">
    <property type="protein sequence ID" value="QTR06449.1"/>
    <property type="molecule type" value="Genomic_DNA"/>
</dbReference>
<sequence length="108" mass="11612">TVLVESSSGNLGVALSAVAAGRGIPFVCVTDTRCNPATIRAMRAMGAEVEVVADPHPDGGLLGARKERVRRLCRDNPHYLWLNQYENPANWIAHYEGTAPGIGKRFPG</sequence>
<dbReference type="Pfam" id="PF00291">
    <property type="entry name" value="PALP"/>
    <property type="match status" value="1"/>
</dbReference>